<dbReference type="AlphaFoldDB" id="A0A8B0SVX4"/>
<sequence>MIAENCLVLKLGWLLISFFSILYRKMPRSRGISNNHLT</sequence>
<protein>
    <submittedName>
        <fullName evidence="2">Uncharacterized protein</fullName>
    </submittedName>
</protein>
<evidence type="ECO:0000256" key="1">
    <source>
        <dbReference type="SAM" id="Phobius"/>
    </source>
</evidence>
<geneLocation type="plasmid" evidence="2">
    <name>p17-15-vir-like</name>
</geneLocation>
<evidence type="ECO:0000313" key="2">
    <source>
        <dbReference type="EMBL" id="QTX15044.1"/>
    </source>
</evidence>
<keyword evidence="2" id="KW-0614">Plasmid</keyword>
<keyword evidence="1" id="KW-0812">Transmembrane</keyword>
<keyword evidence="1" id="KW-0472">Membrane</keyword>
<name>A0A8B0SVX4_KLEPN</name>
<reference evidence="2" key="1">
    <citation type="submission" date="2020-01" db="EMBL/GenBank/DDBJ databases">
        <authorList>
            <person name="Qin S."/>
        </authorList>
    </citation>
    <scope>NUCLEOTIDE SEQUENCE</scope>
    <source>
        <strain evidence="2">CVir17-16-YZ6g</strain>
        <plasmid evidence="2">p17-15-vir-like</plasmid>
    </source>
</reference>
<feature type="transmembrane region" description="Helical" evidence="1">
    <location>
        <begin position="6"/>
        <end position="23"/>
    </location>
</feature>
<dbReference type="EMBL" id="MN956836">
    <property type="protein sequence ID" value="QTX15044.1"/>
    <property type="molecule type" value="Genomic_DNA"/>
</dbReference>
<keyword evidence="1" id="KW-1133">Transmembrane helix</keyword>
<accession>A0A8B0SVX4</accession>
<organism evidence="2">
    <name type="scientific">Klebsiella pneumoniae</name>
    <dbReference type="NCBI Taxonomy" id="573"/>
    <lineage>
        <taxon>Bacteria</taxon>
        <taxon>Pseudomonadati</taxon>
        <taxon>Pseudomonadota</taxon>
        <taxon>Gammaproteobacteria</taxon>
        <taxon>Enterobacterales</taxon>
        <taxon>Enterobacteriaceae</taxon>
        <taxon>Klebsiella/Raoultella group</taxon>
        <taxon>Klebsiella</taxon>
        <taxon>Klebsiella pneumoniae complex</taxon>
    </lineage>
</organism>
<proteinExistence type="predicted"/>